<sequence>MKKIIVAVTILSMLTLVGCGNSTGDKKTSESTKTEEQFEKEAKKREEDAKRKQELVEEISIMKESIATMQKFQKESEQMATENTFEDIQANFDESVAVGKQGIEDLQKQLADAEAELKELK</sequence>
<reference evidence="3" key="1">
    <citation type="submission" date="2016-09" db="EMBL/GenBank/DDBJ databases">
        <authorList>
            <person name="Gulvik C.A."/>
        </authorList>
    </citation>
    <scope>NUCLEOTIDE SEQUENCE [LARGE SCALE GENOMIC DNA]</scope>
    <source>
        <strain evidence="3">LMG 26676</strain>
    </source>
</reference>
<protein>
    <recommendedName>
        <fullName evidence="4">Lipoprotein</fullName>
    </recommendedName>
</protein>
<evidence type="ECO:0008006" key="4">
    <source>
        <dbReference type="Google" id="ProtNLM"/>
    </source>
</evidence>
<evidence type="ECO:0000313" key="2">
    <source>
        <dbReference type="EMBL" id="OEG23211.1"/>
    </source>
</evidence>
<dbReference type="Proteomes" id="UP000094469">
    <property type="component" value="Unassembled WGS sequence"/>
</dbReference>
<name>A0A1E5HE40_9ENTE</name>
<evidence type="ECO:0000313" key="3">
    <source>
        <dbReference type="Proteomes" id="UP000094469"/>
    </source>
</evidence>
<evidence type="ECO:0000256" key="1">
    <source>
        <dbReference type="SAM" id="MobiDB-lite"/>
    </source>
</evidence>
<dbReference type="OrthoDB" id="2193909at2"/>
<dbReference type="EMBL" id="MIKC01000006">
    <property type="protein sequence ID" value="OEG23211.1"/>
    <property type="molecule type" value="Genomic_DNA"/>
</dbReference>
<accession>A0A1E5HE40</accession>
<dbReference type="AlphaFoldDB" id="A0A1E5HE40"/>
<proteinExistence type="predicted"/>
<gene>
    <name evidence="2" type="ORF">BCR24_12925</name>
</gene>
<dbReference type="PROSITE" id="PS51257">
    <property type="entry name" value="PROKAR_LIPOPROTEIN"/>
    <property type="match status" value="1"/>
</dbReference>
<dbReference type="RefSeq" id="WP_069639398.1">
    <property type="nucleotide sequence ID" value="NZ_JAFBEZ010000014.1"/>
</dbReference>
<feature type="region of interest" description="Disordered" evidence="1">
    <location>
        <begin position="19"/>
        <end position="52"/>
    </location>
</feature>
<keyword evidence="3" id="KW-1185">Reference proteome</keyword>
<feature type="compositionally biased region" description="Basic and acidic residues" evidence="1">
    <location>
        <begin position="24"/>
        <end position="52"/>
    </location>
</feature>
<organism evidence="2 3">
    <name type="scientific">Enterococcus ureilyticus</name>
    <dbReference type="NCBI Taxonomy" id="1131292"/>
    <lineage>
        <taxon>Bacteria</taxon>
        <taxon>Bacillati</taxon>
        <taxon>Bacillota</taxon>
        <taxon>Bacilli</taxon>
        <taxon>Lactobacillales</taxon>
        <taxon>Enterococcaceae</taxon>
        <taxon>Enterococcus</taxon>
    </lineage>
</organism>
<comment type="caution">
    <text evidence="2">The sequence shown here is derived from an EMBL/GenBank/DDBJ whole genome shotgun (WGS) entry which is preliminary data.</text>
</comment>